<sequence>MSSAEVEGNWQGQILGTKRGTERFNLFVNSTSSGYLNLVGPIGLSVEMIKELIKAVCQTKDLRSRAAHRGVKLPKLQASRYPNPVSG</sequence>
<evidence type="ECO:0000313" key="1">
    <source>
        <dbReference type="EMBL" id="KLU85950.1"/>
    </source>
</evidence>
<dbReference type="AlphaFoldDB" id="A0A0C4DY59"/>
<dbReference type="EMBL" id="ADBL01001162">
    <property type="status" value="NOT_ANNOTATED_CDS"/>
    <property type="molecule type" value="Genomic_DNA"/>
</dbReference>
<reference evidence="2" key="5">
    <citation type="submission" date="2015-06" db="UniProtKB">
        <authorList>
            <consortium name="EnsemblFungi"/>
        </authorList>
    </citation>
    <scope>IDENTIFICATION</scope>
    <source>
        <strain evidence="2">ATCC 64411</strain>
    </source>
</reference>
<evidence type="ECO:0000313" key="2">
    <source>
        <dbReference type="EnsemblFungi" id="MAPG_04969T0"/>
    </source>
</evidence>
<organism evidence="2 3">
    <name type="scientific">Magnaporthiopsis poae (strain ATCC 64411 / 73-15)</name>
    <name type="common">Kentucky bluegrass fungus</name>
    <name type="synonym">Magnaporthe poae</name>
    <dbReference type="NCBI Taxonomy" id="644358"/>
    <lineage>
        <taxon>Eukaryota</taxon>
        <taxon>Fungi</taxon>
        <taxon>Dikarya</taxon>
        <taxon>Ascomycota</taxon>
        <taxon>Pezizomycotina</taxon>
        <taxon>Sordariomycetes</taxon>
        <taxon>Sordariomycetidae</taxon>
        <taxon>Magnaporthales</taxon>
        <taxon>Magnaporthaceae</taxon>
        <taxon>Magnaporthiopsis</taxon>
    </lineage>
</organism>
<dbReference type="EMBL" id="GL876969">
    <property type="protein sequence ID" value="KLU85950.1"/>
    <property type="molecule type" value="Genomic_DNA"/>
</dbReference>
<reference evidence="3" key="2">
    <citation type="submission" date="2010-05" db="EMBL/GenBank/DDBJ databases">
        <title>The genome sequence of Magnaporthe poae strain ATCC 64411.</title>
        <authorList>
            <person name="Ma L.-J."/>
            <person name="Dead R."/>
            <person name="Young S."/>
            <person name="Zeng Q."/>
            <person name="Koehrsen M."/>
            <person name="Alvarado L."/>
            <person name="Berlin A."/>
            <person name="Chapman S.B."/>
            <person name="Chen Z."/>
            <person name="Freedman E."/>
            <person name="Gellesch M."/>
            <person name="Goldberg J."/>
            <person name="Griggs A."/>
            <person name="Gujja S."/>
            <person name="Heilman E.R."/>
            <person name="Heiman D."/>
            <person name="Hepburn T."/>
            <person name="Howarth C."/>
            <person name="Jen D."/>
            <person name="Larson L."/>
            <person name="Mehta T."/>
            <person name="Neiman D."/>
            <person name="Pearson M."/>
            <person name="Roberts A."/>
            <person name="Saif S."/>
            <person name="Shea T."/>
            <person name="Shenoy N."/>
            <person name="Sisk P."/>
            <person name="Stolte C."/>
            <person name="Sykes S."/>
            <person name="Walk T."/>
            <person name="White J."/>
            <person name="Yandava C."/>
            <person name="Haas B."/>
            <person name="Nusbaum C."/>
            <person name="Birren B."/>
        </authorList>
    </citation>
    <scope>NUCLEOTIDE SEQUENCE [LARGE SCALE GENOMIC DNA]</scope>
    <source>
        <strain evidence="3">ATCC 64411 / 73-15</strain>
    </source>
</reference>
<dbReference type="Proteomes" id="UP000011715">
    <property type="component" value="Unassembled WGS sequence"/>
</dbReference>
<gene>
    <name evidence="1" type="ORF">MAPG_04969</name>
</gene>
<dbReference type="EnsemblFungi" id="MAPG_04969T0">
    <property type="protein sequence ID" value="MAPG_04969T0"/>
    <property type="gene ID" value="MAPG_04969"/>
</dbReference>
<reference evidence="1" key="1">
    <citation type="submission" date="2010-05" db="EMBL/GenBank/DDBJ databases">
        <title>The Genome Sequence of Magnaporthe poae strain ATCC 64411.</title>
        <authorList>
            <consortium name="The Broad Institute Genome Sequencing Platform"/>
            <consortium name="Broad Institute Genome Sequencing Center for Infectious Disease"/>
            <person name="Ma L.-J."/>
            <person name="Dead R."/>
            <person name="Young S."/>
            <person name="Zeng Q."/>
            <person name="Koehrsen M."/>
            <person name="Alvarado L."/>
            <person name="Berlin A."/>
            <person name="Chapman S.B."/>
            <person name="Chen Z."/>
            <person name="Freedman E."/>
            <person name="Gellesch M."/>
            <person name="Goldberg J."/>
            <person name="Griggs A."/>
            <person name="Gujja S."/>
            <person name="Heilman E.R."/>
            <person name="Heiman D."/>
            <person name="Hepburn T."/>
            <person name="Howarth C."/>
            <person name="Jen D."/>
            <person name="Larson L."/>
            <person name="Mehta T."/>
            <person name="Neiman D."/>
            <person name="Pearson M."/>
            <person name="Roberts A."/>
            <person name="Saif S."/>
            <person name="Shea T."/>
            <person name="Shenoy N."/>
            <person name="Sisk P."/>
            <person name="Stolte C."/>
            <person name="Sykes S."/>
            <person name="Walk T."/>
            <person name="White J."/>
            <person name="Yandava C."/>
            <person name="Haas B."/>
            <person name="Nusbaum C."/>
            <person name="Birren B."/>
        </authorList>
    </citation>
    <scope>NUCLEOTIDE SEQUENCE</scope>
    <source>
        <strain evidence="1">ATCC 64411</strain>
    </source>
</reference>
<dbReference type="VEuPathDB" id="FungiDB:MAPG_04969"/>
<accession>A0A0C4DY59</accession>
<proteinExistence type="predicted"/>
<protein>
    <submittedName>
        <fullName evidence="1 2">Uncharacterized protein</fullName>
    </submittedName>
</protein>
<keyword evidence="3" id="KW-1185">Reference proteome</keyword>
<reference evidence="2" key="4">
    <citation type="journal article" date="2015" name="G3 (Bethesda)">
        <title>Genome sequences of three phytopathogenic species of the Magnaporthaceae family of fungi.</title>
        <authorList>
            <person name="Okagaki L.H."/>
            <person name="Nunes C.C."/>
            <person name="Sailsbery J."/>
            <person name="Clay B."/>
            <person name="Brown D."/>
            <person name="John T."/>
            <person name="Oh Y."/>
            <person name="Young N."/>
            <person name="Fitzgerald M."/>
            <person name="Haas B.J."/>
            <person name="Zeng Q."/>
            <person name="Young S."/>
            <person name="Adiconis X."/>
            <person name="Fan L."/>
            <person name="Levin J.Z."/>
            <person name="Mitchell T.K."/>
            <person name="Okubara P.A."/>
            <person name="Farman M.L."/>
            <person name="Kohn L.M."/>
            <person name="Birren B."/>
            <person name="Ma L.-J."/>
            <person name="Dean R.A."/>
        </authorList>
    </citation>
    <scope>NUCLEOTIDE SEQUENCE</scope>
    <source>
        <strain evidence="2">ATCC 64411 / 73-15</strain>
    </source>
</reference>
<reference evidence="1" key="3">
    <citation type="submission" date="2011-03" db="EMBL/GenBank/DDBJ databases">
        <title>Annotation of Magnaporthe poae ATCC 64411.</title>
        <authorList>
            <person name="Ma L.-J."/>
            <person name="Dead R."/>
            <person name="Young S.K."/>
            <person name="Zeng Q."/>
            <person name="Gargeya S."/>
            <person name="Fitzgerald M."/>
            <person name="Haas B."/>
            <person name="Abouelleil A."/>
            <person name="Alvarado L."/>
            <person name="Arachchi H.M."/>
            <person name="Berlin A."/>
            <person name="Brown A."/>
            <person name="Chapman S.B."/>
            <person name="Chen Z."/>
            <person name="Dunbar C."/>
            <person name="Freedman E."/>
            <person name="Gearin G."/>
            <person name="Gellesch M."/>
            <person name="Goldberg J."/>
            <person name="Griggs A."/>
            <person name="Gujja S."/>
            <person name="Heiman D."/>
            <person name="Howarth C."/>
            <person name="Larson L."/>
            <person name="Lui A."/>
            <person name="MacDonald P.J.P."/>
            <person name="Mehta T."/>
            <person name="Montmayeur A."/>
            <person name="Murphy C."/>
            <person name="Neiman D."/>
            <person name="Pearson M."/>
            <person name="Priest M."/>
            <person name="Roberts A."/>
            <person name="Saif S."/>
            <person name="Shea T."/>
            <person name="Shenoy N."/>
            <person name="Sisk P."/>
            <person name="Stolte C."/>
            <person name="Sykes S."/>
            <person name="Yandava C."/>
            <person name="Wortman J."/>
            <person name="Nusbaum C."/>
            <person name="Birren B."/>
        </authorList>
    </citation>
    <scope>NUCLEOTIDE SEQUENCE</scope>
    <source>
        <strain evidence="1">ATCC 64411</strain>
    </source>
</reference>
<evidence type="ECO:0000313" key="3">
    <source>
        <dbReference type="Proteomes" id="UP000011715"/>
    </source>
</evidence>
<name>A0A0C4DY59_MAGP6</name>